<dbReference type="CDD" id="cd22157">
    <property type="entry name" value="F-box_AtFBW1-like"/>
    <property type="match status" value="1"/>
</dbReference>
<dbReference type="Proteomes" id="UP000694864">
    <property type="component" value="Chromosome 4"/>
</dbReference>
<keyword evidence="2" id="KW-1185">Reference proteome</keyword>
<accession>A0ABM0YXC4</accession>
<evidence type="ECO:0000259" key="1">
    <source>
        <dbReference type="PROSITE" id="PS50181"/>
    </source>
</evidence>
<dbReference type="PANTHER" id="PTHR31672">
    <property type="entry name" value="BNACNNG10540D PROTEIN"/>
    <property type="match status" value="1"/>
</dbReference>
<dbReference type="PANTHER" id="PTHR31672:SF13">
    <property type="entry name" value="F-BOX PROTEIN CPR30-LIKE"/>
    <property type="match status" value="1"/>
</dbReference>
<organism evidence="2 3">
    <name type="scientific">Camelina sativa</name>
    <name type="common">False flax</name>
    <name type="synonym">Myagrum sativum</name>
    <dbReference type="NCBI Taxonomy" id="90675"/>
    <lineage>
        <taxon>Eukaryota</taxon>
        <taxon>Viridiplantae</taxon>
        <taxon>Streptophyta</taxon>
        <taxon>Embryophyta</taxon>
        <taxon>Tracheophyta</taxon>
        <taxon>Spermatophyta</taxon>
        <taxon>Magnoliopsida</taxon>
        <taxon>eudicotyledons</taxon>
        <taxon>Gunneridae</taxon>
        <taxon>Pentapetalae</taxon>
        <taxon>rosids</taxon>
        <taxon>malvids</taxon>
        <taxon>Brassicales</taxon>
        <taxon>Brassicaceae</taxon>
        <taxon>Camelineae</taxon>
        <taxon>Camelina</taxon>
    </lineage>
</organism>
<dbReference type="Pfam" id="PF07734">
    <property type="entry name" value="FBA_1"/>
    <property type="match status" value="1"/>
</dbReference>
<dbReference type="InterPro" id="IPR017451">
    <property type="entry name" value="F-box-assoc_interact_dom"/>
</dbReference>
<dbReference type="InterPro" id="IPR011043">
    <property type="entry name" value="Gal_Oxase/kelch_b-propeller"/>
</dbReference>
<dbReference type="GeneID" id="104783968"/>
<name>A0ABM0YXC4_CAMSA</name>
<dbReference type="SMART" id="SM00256">
    <property type="entry name" value="FBOX"/>
    <property type="match status" value="1"/>
</dbReference>
<dbReference type="SUPFAM" id="SSF81383">
    <property type="entry name" value="F-box domain"/>
    <property type="match status" value="1"/>
</dbReference>
<evidence type="ECO:0000313" key="2">
    <source>
        <dbReference type="Proteomes" id="UP000694864"/>
    </source>
</evidence>
<dbReference type="Gene3D" id="1.20.1280.50">
    <property type="match status" value="1"/>
</dbReference>
<dbReference type="SUPFAM" id="SSF50965">
    <property type="entry name" value="Galactose oxidase, central domain"/>
    <property type="match status" value="1"/>
</dbReference>
<dbReference type="InterPro" id="IPR006527">
    <property type="entry name" value="F-box-assoc_dom_typ1"/>
</dbReference>
<dbReference type="Pfam" id="PF00646">
    <property type="entry name" value="F-box"/>
    <property type="match status" value="1"/>
</dbReference>
<feature type="domain" description="F-box" evidence="1">
    <location>
        <begin position="26"/>
        <end position="72"/>
    </location>
</feature>
<dbReference type="NCBIfam" id="TIGR01640">
    <property type="entry name" value="F_box_assoc_1"/>
    <property type="match status" value="1"/>
</dbReference>
<dbReference type="InterPro" id="IPR036047">
    <property type="entry name" value="F-box-like_dom_sf"/>
</dbReference>
<evidence type="ECO:0000313" key="3">
    <source>
        <dbReference type="RefSeq" id="XP_010507362.2"/>
    </source>
</evidence>
<reference evidence="3" key="2">
    <citation type="submission" date="2025-08" db="UniProtKB">
        <authorList>
            <consortium name="RefSeq"/>
        </authorList>
    </citation>
    <scope>IDENTIFICATION</scope>
    <source>
        <tissue evidence="3">Leaf</tissue>
    </source>
</reference>
<proteinExistence type="predicted"/>
<dbReference type="InterPro" id="IPR001810">
    <property type="entry name" value="F-box_dom"/>
</dbReference>
<gene>
    <name evidence="3" type="primary">LOC104783968</name>
</gene>
<protein>
    <submittedName>
        <fullName evidence="3">F-box protein At3g49980</fullName>
    </submittedName>
</protein>
<sequence length="397" mass="46598">MTKKRLTSKTSFDLEILRVLGFECSVITMSELPHDLLEEILCRVPATSLKRLRSTCKQWNRLFSDKKFSKKHSAKAAKQFMVLTLTKKFEVCLLNVSLHNGVPSLEVTCELSLTDHSNSNHVNIDQVFHCDGLLLCTIKEDSRIVVWNPCTSETKWIQTKCSFHDFVLGYYQDNKTGNKRYMILSYKCYNCHDQEFIIYDISSNSWRIIDVTPIPNYHFAYPYYRVSLKGKTYWFGHDEKEEELGLISFDYKTERFKRLNLPYMCDRYEDLYLSVVGDEKHSVLLEREDTSRKEIWVTTTNKIDDETKEMSWSKLLEVEVHTAGRDSWRGISFLVDEKKKAVVCCEKRLFNNLYLSLKAVSIVEEDSKVRQVAFRVITVTSYWPYLVDYVPSLIQIQ</sequence>
<dbReference type="PROSITE" id="PS50181">
    <property type="entry name" value="FBOX"/>
    <property type="match status" value="1"/>
</dbReference>
<dbReference type="InterPro" id="IPR050796">
    <property type="entry name" value="SCF_F-box_component"/>
</dbReference>
<reference evidence="2" key="1">
    <citation type="journal article" date="2014" name="Nat. Commun.">
        <title>The emerging biofuel crop Camelina sativa retains a highly undifferentiated hexaploid genome structure.</title>
        <authorList>
            <person name="Kagale S."/>
            <person name="Koh C."/>
            <person name="Nixon J."/>
            <person name="Bollina V."/>
            <person name="Clarke W.E."/>
            <person name="Tuteja R."/>
            <person name="Spillane C."/>
            <person name="Robinson S.J."/>
            <person name="Links M.G."/>
            <person name="Clarke C."/>
            <person name="Higgins E.E."/>
            <person name="Huebert T."/>
            <person name="Sharpe A.G."/>
            <person name="Parkin I.A."/>
        </authorList>
    </citation>
    <scope>NUCLEOTIDE SEQUENCE [LARGE SCALE GENOMIC DNA]</scope>
    <source>
        <strain evidence="2">cv. DH55</strain>
    </source>
</reference>
<dbReference type="RefSeq" id="XP_010507362.2">
    <property type="nucleotide sequence ID" value="XM_010509060.2"/>
</dbReference>